<keyword evidence="4" id="KW-1185">Reference proteome</keyword>
<dbReference type="PANTHER" id="PTHR43000">
    <property type="entry name" value="DTDP-D-GLUCOSE 4,6-DEHYDRATASE-RELATED"/>
    <property type="match status" value="1"/>
</dbReference>
<evidence type="ECO:0000259" key="2">
    <source>
        <dbReference type="Pfam" id="PF01370"/>
    </source>
</evidence>
<dbReference type="RefSeq" id="WP_006800494.1">
    <property type="nucleotide sequence ID" value="NZ_GL891986.1"/>
</dbReference>
<feature type="domain" description="NAD-dependent epimerase/dehydratase" evidence="2">
    <location>
        <begin position="4"/>
        <end position="173"/>
    </location>
</feature>
<comment type="similarity">
    <text evidence="1">Belongs to the NAD(P)-dependent epimerase/dehydratase family.</text>
</comment>
<dbReference type="SUPFAM" id="SSF51735">
    <property type="entry name" value="NAD(P)-binding Rossmann-fold domains"/>
    <property type="match status" value="1"/>
</dbReference>
<comment type="caution">
    <text evidence="3">The sequence shown here is derived from an EMBL/GenBank/DDBJ whole genome shotgun (WGS) entry which is preliminary data.</text>
</comment>
<sequence>MKRIAITGAAGNLGGLLAQGMKDMDVYLNLLTHKKDIAGNLKEKENISVFKVDLASKETLCDALDNVDVIVHFAGILFKANPEKFLPTTNTQYFNNLLDVAIRQKVKRIILISFPHVEGECSPQNPATGVLDGKPESMHAKTRLEEERLLFRYGEKCGFEAVSLRVGMVYGEGILMIDAAQWFARHRLLGVWKKPTDIHLISKSDFVDATIAATLNPGVKGIYHIGDEGVQTLQQFLDDITIYKGNHKPWRMPVWMIMTAARGFELFSVFFGTQSPLTVDFVKIGMVSYYGDTRRMRKELLPELKFKTYREGIELF</sequence>
<evidence type="ECO:0000313" key="3">
    <source>
        <dbReference type="EMBL" id="EGK00688.1"/>
    </source>
</evidence>
<dbReference type="OrthoDB" id="9814124at2"/>
<organism evidence="3 4">
    <name type="scientific">Dysgonomonas gadei ATCC BAA-286</name>
    <dbReference type="NCBI Taxonomy" id="742766"/>
    <lineage>
        <taxon>Bacteria</taxon>
        <taxon>Pseudomonadati</taxon>
        <taxon>Bacteroidota</taxon>
        <taxon>Bacteroidia</taxon>
        <taxon>Bacteroidales</taxon>
        <taxon>Dysgonomonadaceae</taxon>
        <taxon>Dysgonomonas</taxon>
    </lineage>
</organism>
<reference evidence="3 4" key="1">
    <citation type="submission" date="2011-04" db="EMBL/GenBank/DDBJ databases">
        <title>The Genome Sequence of Dysgonomonas gadei ATCC BAA-286.</title>
        <authorList>
            <consortium name="The Broad Institute Genome Sequencing Platform"/>
            <person name="Earl A."/>
            <person name="Ward D."/>
            <person name="Feldgarden M."/>
            <person name="Gevers D."/>
            <person name="Pudlo N."/>
            <person name="Martens E."/>
            <person name="Allen-Vercoe E."/>
            <person name="Young S.K."/>
            <person name="Zeng Q."/>
            <person name="Gargeya S."/>
            <person name="Fitzgerald M."/>
            <person name="Haas B."/>
            <person name="Abouelleil A."/>
            <person name="Alvarado L."/>
            <person name="Arachchi H.M."/>
            <person name="Berlin A."/>
            <person name="Brown A."/>
            <person name="Chapman S.B."/>
            <person name="Chen Z."/>
            <person name="Dunbar C."/>
            <person name="Freedman E."/>
            <person name="Gearin G."/>
            <person name="Gellesch M."/>
            <person name="Goldberg J."/>
            <person name="Griggs A."/>
            <person name="Gujja S."/>
            <person name="Heiman D."/>
            <person name="Howarth C."/>
            <person name="Larson L."/>
            <person name="Lui A."/>
            <person name="MacDonald P.J.P."/>
            <person name="Mehta T."/>
            <person name="Montmayeur A."/>
            <person name="Murphy C."/>
            <person name="Neiman D."/>
            <person name="Pearson M."/>
            <person name="Priest M."/>
            <person name="Roberts A."/>
            <person name="Saif S."/>
            <person name="Shea T."/>
            <person name="Shenoy N."/>
            <person name="Sisk P."/>
            <person name="Stolte C."/>
            <person name="Sykes S."/>
            <person name="Yandava C."/>
            <person name="Wortman J."/>
            <person name="Nusbaum C."/>
            <person name="Birren B."/>
        </authorList>
    </citation>
    <scope>NUCLEOTIDE SEQUENCE [LARGE SCALE GENOMIC DNA]</scope>
    <source>
        <strain evidence="3 4">ATCC BAA-286</strain>
    </source>
</reference>
<dbReference type="InterPro" id="IPR036291">
    <property type="entry name" value="NAD(P)-bd_dom_sf"/>
</dbReference>
<evidence type="ECO:0000313" key="4">
    <source>
        <dbReference type="Proteomes" id="UP000004913"/>
    </source>
</evidence>
<dbReference type="Gene3D" id="3.40.50.720">
    <property type="entry name" value="NAD(P)-binding Rossmann-like Domain"/>
    <property type="match status" value="1"/>
</dbReference>
<dbReference type="EMBL" id="ADLV01000035">
    <property type="protein sequence ID" value="EGK00688.1"/>
    <property type="molecule type" value="Genomic_DNA"/>
</dbReference>
<dbReference type="AlphaFoldDB" id="F5J0U5"/>
<accession>F5J0U5</accession>
<protein>
    <recommendedName>
        <fullName evidence="2">NAD-dependent epimerase/dehydratase domain-containing protein</fullName>
    </recommendedName>
</protein>
<gene>
    <name evidence="3" type="ORF">HMPREF9455_02962</name>
</gene>
<dbReference type="Pfam" id="PF01370">
    <property type="entry name" value="Epimerase"/>
    <property type="match status" value="1"/>
</dbReference>
<dbReference type="InterPro" id="IPR001509">
    <property type="entry name" value="Epimerase_deHydtase"/>
</dbReference>
<dbReference type="Proteomes" id="UP000004913">
    <property type="component" value="Unassembled WGS sequence"/>
</dbReference>
<name>F5J0U5_9BACT</name>
<evidence type="ECO:0000256" key="1">
    <source>
        <dbReference type="ARBA" id="ARBA00007637"/>
    </source>
</evidence>
<dbReference type="STRING" id="742766.HMPREF9455_02962"/>
<proteinExistence type="inferred from homology"/>
<dbReference type="HOGENOM" id="CLU_876422_0_0_10"/>
<dbReference type="eggNOG" id="COG0451">
    <property type="taxonomic scope" value="Bacteria"/>
</dbReference>